<dbReference type="PANTHER" id="PTHR33116:SF84">
    <property type="entry name" value="RNA-DIRECTED DNA POLYMERASE"/>
    <property type="match status" value="1"/>
</dbReference>
<dbReference type="EMBL" id="JACGWN010000007">
    <property type="protein sequence ID" value="KAL0444971.1"/>
    <property type="molecule type" value="Genomic_DNA"/>
</dbReference>
<dbReference type="AlphaFoldDB" id="A0AAW2WYE3"/>
<protein>
    <recommendedName>
        <fullName evidence="1">Reverse transcriptase zinc-binding domain-containing protein</fullName>
    </recommendedName>
</protein>
<organism evidence="2">
    <name type="scientific">Sesamum latifolium</name>
    <dbReference type="NCBI Taxonomy" id="2727402"/>
    <lineage>
        <taxon>Eukaryota</taxon>
        <taxon>Viridiplantae</taxon>
        <taxon>Streptophyta</taxon>
        <taxon>Embryophyta</taxon>
        <taxon>Tracheophyta</taxon>
        <taxon>Spermatophyta</taxon>
        <taxon>Magnoliopsida</taxon>
        <taxon>eudicotyledons</taxon>
        <taxon>Gunneridae</taxon>
        <taxon>Pentapetalae</taxon>
        <taxon>asterids</taxon>
        <taxon>lamiids</taxon>
        <taxon>Lamiales</taxon>
        <taxon>Pedaliaceae</taxon>
        <taxon>Sesamum</taxon>
    </lineage>
</organism>
<dbReference type="PANTHER" id="PTHR33116">
    <property type="entry name" value="REVERSE TRANSCRIPTASE ZINC-BINDING DOMAIN-CONTAINING PROTEIN-RELATED-RELATED"/>
    <property type="match status" value="1"/>
</dbReference>
<sequence length="233" mass="26935">MTVLQQGHWNWPSATDFDIQEIISCLPIIYPQQTDIITWRSSDGKFTTAAAISLLQPPSPQVLWHRLLGGKFKIPRHDFILWLALLGRLSTMDRPWVIHNEDGCVLCDGSHMETHEHLFFNCSYSAWCIAVLKRCVRFRWPGFGWPRDILWASKDGEVSTSKNAAARTLLASMVYNIWMERNSRRFLATSSSAESVALKAIEETRLRIISEDSRPSLQLYVLYRVWKIPWDRG</sequence>
<accession>A0AAW2WYE3</accession>
<feature type="domain" description="Reverse transcriptase zinc-binding" evidence="1">
    <location>
        <begin position="46"/>
        <end position="126"/>
    </location>
</feature>
<proteinExistence type="predicted"/>
<gene>
    <name evidence="2" type="ORF">Slati_2219800</name>
</gene>
<comment type="caution">
    <text evidence="2">The sequence shown here is derived from an EMBL/GenBank/DDBJ whole genome shotgun (WGS) entry which is preliminary data.</text>
</comment>
<reference evidence="2" key="2">
    <citation type="journal article" date="2024" name="Plant">
        <title>Genomic evolution and insights into agronomic trait innovations of Sesamum species.</title>
        <authorList>
            <person name="Miao H."/>
            <person name="Wang L."/>
            <person name="Qu L."/>
            <person name="Liu H."/>
            <person name="Sun Y."/>
            <person name="Le M."/>
            <person name="Wang Q."/>
            <person name="Wei S."/>
            <person name="Zheng Y."/>
            <person name="Lin W."/>
            <person name="Duan Y."/>
            <person name="Cao H."/>
            <person name="Xiong S."/>
            <person name="Wang X."/>
            <person name="Wei L."/>
            <person name="Li C."/>
            <person name="Ma Q."/>
            <person name="Ju M."/>
            <person name="Zhao R."/>
            <person name="Li G."/>
            <person name="Mu C."/>
            <person name="Tian Q."/>
            <person name="Mei H."/>
            <person name="Zhang T."/>
            <person name="Gao T."/>
            <person name="Zhang H."/>
        </authorList>
    </citation>
    <scope>NUCLEOTIDE SEQUENCE</scope>
    <source>
        <strain evidence="2">KEN1</strain>
    </source>
</reference>
<reference evidence="2" key="1">
    <citation type="submission" date="2020-06" db="EMBL/GenBank/DDBJ databases">
        <authorList>
            <person name="Li T."/>
            <person name="Hu X."/>
            <person name="Zhang T."/>
            <person name="Song X."/>
            <person name="Zhang H."/>
            <person name="Dai N."/>
            <person name="Sheng W."/>
            <person name="Hou X."/>
            <person name="Wei L."/>
        </authorList>
    </citation>
    <scope>NUCLEOTIDE SEQUENCE</scope>
    <source>
        <strain evidence="2">KEN1</strain>
        <tissue evidence="2">Leaf</tissue>
    </source>
</reference>
<name>A0AAW2WYE3_9LAMI</name>
<evidence type="ECO:0000313" key="2">
    <source>
        <dbReference type="EMBL" id="KAL0444971.1"/>
    </source>
</evidence>
<evidence type="ECO:0000259" key="1">
    <source>
        <dbReference type="Pfam" id="PF13966"/>
    </source>
</evidence>
<dbReference type="InterPro" id="IPR026960">
    <property type="entry name" value="RVT-Znf"/>
</dbReference>
<dbReference type="Pfam" id="PF13966">
    <property type="entry name" value="zf-RVT"/>
    <property type="match status" value="1"/>
</dbReference>